<evidence type="ECO:0000259" key="1">
    <source>
        <dbReference type="PROSITE" id="PS50097"/>
    </source>
</evidence>
<reference evidence="2" key="1">
    <citation type="submission" date="2022-01" db="EMBL/GenBank/DDBJ databases">
        <title>Genome Sequence Resource for Two Populations of Ditylenchus destructor, the Migratory Endoparasitic Phytonematode.</title>
        <authorList>
            <person name="Zhang H."/>
            <person name="Lin R."/>
            <person name="Xie B."/>
        </authorList>
    </citation>
    <scope>NUCLEOTIDE SEQUENCE</scope>
    <source>
        <strain evidence="2">BazhouSP</strain>
    </source>
</reference>
<dbReference type="CDD" id="cd18186">
    <property type="entry name" value="BTB_POZ_ZBTB_KLHL-like"/>
    <property type="match status" value="1"/>
</dbReference>
<sequence length="387" mass="44016">MFSPSQIATPYLTNGDEAVKFSMTIENIKVFASTQKPACFRVRRSEFQCLGRHECRLQVRSPDASTLEAMVDYGVPLDPSTSIDCVLTIIRLKSQTGMPDIVLKMLHGTRKIGVLQDILDPVNGYTKDNALHLDVEMSIFEPKPINRISLKIPRVKDWLSSQGTQRIVSQPIHIGDAKWHMSVKPGRDENNASNIGVYIHCNPMADTCAEWMCVVSRTLVLKSHIRKKPNLAVTSENYLYTDDDNSWAAIDFVTEKDLLDPAKGYLTAGGSAEFYAYLTVAQPLTRKIDEYAGKIFSQFEPELEMNGSLSFSKRKLRVNKELLAAYSPFFEALFFTRRDDFKERDMQQIPLDEIRLEDFKVLLSVIYPKYGVITDDPEFWVLNFETS</sequence>
<feature type="domain" description="BTB" evidence="1">
    <location>
        <begin position="305"/>
        <end position="375"/>
    </location>
</feature>
<dbReference type="SUPFAM" id="SSF54695">
    <property type="entry name" value="POZ domain"/>
    <property type="match status" value="1"/>
</dbReference>
<comment type="caution">
    <text evidence="2">The sequence shown here is derived from an EMBL/GenBank/DDBJ whole genome shotgun (WGS) entry which is preliminary data.</text>
</comment>
<dbReference type="Proteomes" id="UP001201812">
    <property type="component" value="Unassembled WGS sequence"/>
</dbReference>
<dbReference type="Pfam" id="PF00651">
    <property type="entry name" value="BTB"/>
    <property type="match status" value="1"/>
</dbReference>
<dbReference type="InterPro" id="IPR008974">
    <property type="entry name" value="TRAF-like"/>
</dbReference>
<gene>
    <name evidence="2" type="ORF">DdX_03882</name>
</gene>
<dbReference type="SUPFAM" id="SSF49599">
    <property type="entry name" value="TRAF domain-like"/>
    <property type="match status" value="1"/>
</dbReference>
<name>A0AAD4NCL3_9BILA</name>
<evidence type="ECO:0000313" key="2">
    <source>
        <dbReference type="EMBL" id="KAI1723711.1"/>
    </source>
</evidence>
<dbReference type="CDD" id="cd00121">
    <property type="entry name" value="MATH"/>
    <property type="match status" value="1"/>
</dbReference>
<dbReference type="PANTHER" id="PTHR47022:SF1">
    <property type="entry name" value="BTB AND MATH DOMAIN-CONTAINING PROTEIN 36-RELATED"/>
    <property type="match status" value="1"/>
</dbReference>
<dbReference type="PROSITE" id="PS50097">
    <property type="entry name" value="BTB"/>
    <property type="match status" value="1"/>
</dbReference>
<dbReference type="PANTHER" id="PTHR47022">
    <property type="entry name" value="BTB AND MATH DOMAIN-CONTAINING PROTEIN 36-RELATED"/>
    <property type="match status" value="1"/>
</dbReference>
<dbReference type="Pfam" id="PF22486">
    <property type="entry name" value="MATH_2"/>
    <property type="match status" value="1"/>
</dbReference>
<keyword evidence="3" id="KW-1185">Reference proteome</keyword>
<accession>A0AAD4NCL3</accession>
<dbReference type="InterPro" id="IPR000210">
    <property type="entry name" value="BTB/POZ_dom"/>
</dbReference>
<protein>
    <submittedName>
        <fullName evidence="2">BTB/POZ domain-containing protein</fullName>
    </submittedName>
</protein>
<proteinExistence type="predicted"/>
<dbReference type="EMBL" id="JAKKPZ010000003">
    <property type="protein sequence ID" value="KAI1723711.1"/>
    <property type="molecule type" value="Genomic_DNA"/>
</dbReference>
<dbReference type="Gene3D" id="3.30.710.10">
    <property type="entry name" value="Potassium Channel Kv1.1, Chain A"/>
    <property type="match status" value="1"/>
</dbReference>
<dbReference type="InterPro" id="IPR011333">
    <property type="entry name" value="SKP1/BTB/POZ_sf"/>
</dbReference>
<dbReference type="AlphaFoldDB" id="A0AAD4NCL3"/>
<organism evidence="2 3">
    <name type="scientific">Ditylenchus destructor</name>
    <dbReference type="NCBI Taxonomy" id="166010"/>
    <lineage>
        <taxon>Eukaryota</taxon>
        <taxon>Metazoa</taxon>
        <taxon>Ecdysozoa</taxon>
        <taxon>Nematoda</taxon>
        <taxon>Chromadorea</taxon>
        <taxon>Rhabditida</taxon>
        <taxon>Tylenchina</taxon>
        <taxon>Tylenchomorpha</taxon>
        <taxon>Sphaerularioidea</taxon>
        <taxon>Anguinidae</taxon>
        <taxon>Anguininae</taxon>
        <taxon>Ditylenchus</taxon>
    </lineage>
</organism>
<evidence type="ECO:0000313" key="3">
    <source>
        <dbReference type="Proteomes" id="UP001201812"/>
    </source>
</evidence>
<dbReference type="Gene3D" id="2.60.210.10">
    <property type="entry name" value="Apoptosis, Tumor Necrosis Factor Receptor Associated Protein 2, Chain A"/>
    <property type="match status" value="1"/>
</dbReference>
<dbReference type="InterPro" id="IPR002083">
    <property type="entry name" value="MATH/TRAF_dom"/>
</dbReference>